<evidence type="ECO:0000256" key="3">
    <source>
        <dbReference type="SAM" id="Coils"/>
    </source>
</evidence>
<feature type="compositionally biased region" description="Polar residues" evidence="4">
    <location>
        <begin position="367"/>
        <end position="386"/>
    </location>
</feature>
<comment type="similarity">
    <text evidence="1">Belongs to the ADIP family.</text>
</comment>
<feature type="region of interest" description="Disordered" evidence="4">
    <location>
        <begin position="362"/>
        <end position="401"/>
    </location>
</feature>
<dbReference type="EnsemblPlants" id="Pp3c16_10790V3.6">
    <property type="protein sequence ID" value="Pp3c16_10790V3.6"/>
    <property type="gene ID" value="Pp3c16_10790"/>
</dbReference>
<reference evidence="5" key="3">
    <citation type="submission" date="2020-12" db="UniProtKB">
        <authorList>
            <consortium name="EnsemblPlants"/>
        </authorList>
    </citation>
    <scope>IDENTIFICATION</scope>
</reference>
<dbReference type="EnsemblPlants" id="Pp3c16_10790V3.8">
    <property type="protein sequence ID" value="Pp3c16_10790V3.8"/>
    <property type="gene ID" value="Pp3c16_10790"/>
</dbReference>
<dbReference type="OrthoDB" id="312015at2759"/>
<dbReference type="RefSeq" id="XP_024397947.1">
    <property type="nucleotide sequence ID" value="XM_024542179.2"/>
</dbReference>
<evidence type="ECO:0000256" key="1">
    <source>
        <dbReference type="ARBA" id="ARBA00009291"/>
    </source>
</evidence>
<dbReference type="PANTHER" id="PTHR47057:SF1">
    <property type="entry name" value="AFADIN_ALPHA-ACTININ-BINDING PROTEIN"/>
    <property type="match status" value="1"/>
</dbReference>
<dbReference type="EnsemblPlants" id="Pp3c16_10790V3.7">
    <property type="protein sequence ID" value="Pp3c16_10790V3.7"/>
    <property type="gene ID" value="Pp3c16_10790"/>
</dbReference>
<dbReference type="Pfam" id="PF11559">
    <property type="entry name" value="ADIP"/>
    <property type="match status" value="1"/>
</dbReference>
<protein>
    <submittedName>
        <fullName evidence="5">Uncharacterized protein</fullName>
    </submittedName>
</protein>
<evidence type="ECO:0000313" key="5">
    <source>
        <dbReference type="EnsemblPlants" id="Pp3c16_10790V3.9"/>
    </source>
</evidence>
<keyword evidence="2 3" id="KW-0175">Coiled coil</keyword>
<accession>A0A7I4B8P2</accession>
<name>A0A7I4B8P2_PHYPA</name>
<evidence type="ECO:0000313" key="6">
    <source>
        <dbReference type="Proteomes" id="UP000006727"/>
    </source>
</evidence>
<reference evidence="5 6" key="2">
    <citation type="journal article" date="2018" name="Plant J.">
        <title>The Physcomitrella patens chromosome-scale assembly reveals moss genome structure and evolution.</title>
        <authorList>
            <person name="Lang D."/>
            <person name="Ullrich K.K."/>
            <person name="Murat F."/>
            <person name="Fuchs J."/>
            <person name="Jenkins J."/>
            <person name="Haas F.B."/>
            <person name="Piednoel M."/>
            <person name="Gundlach H."/>
            <person name="Van Bel M."/>
            <person name="Meyberg R."/>
            <person name="Vives C."/>
            <person name="Morata J."/>
            <person name="Symeonidi A."/>
            <person name="Hiss M."/>
            <person name="Muchero W."/>
            <person name="Kamisugi Y."/>
            <person name="Saleh O."/>
            <person name="Blanc G."/>
            <person name="Decker E.L."/>
            <person name="van Gessel N."/>
            <person name="Grimwood J."/>
            <person name="Hayes R.D."/>
            <person name="Graham S.W."/>
            <person name="Gunter L.E."/>
            <person name="McDaniel S.F."/>
            <person name="Hoernstein S.N.W."/>
            <person name="Larsson A."/>
            <person name="Li F.W."/>
            <person name="Perroud P.F."/>
            <person name="Phillips J."/>
            <person name="Ranjan P."/>
            <person name="Rokshar D.S."/>
            <person name="Rothfels C.J."/>
            <person name="Schneider L."/>
            <person name="Shu S."/>
            <person name="Stevenson D.W."/>
            <person name="Thummler F."/>
            <person name="Tillich M."/>
            <person name="Villarreal Aguilar J.C."/>
            <person name="Widiez T."/>
            <person name="Wong G.K."/>
            <person name="Wymore A."/>
            <person name="Zhang Y."/>
            <person name="Zimmer A.D."/>
            <person name="Quatrano R.S."/>
            <person name="Mayer K.F.X."/>
            <person name="Goodstein D."/>
            <person name="Casacuberta J.M."/>
            <person name="Vandepoele K."/>
            <person name="Reski R."/>
            <person name="Cuming A.C."/>
            <person name="Tuskan G.A."/>
            <person name="Maumus F."/>
            <person name="Salse J."/>
            <person name="Schmutz J."/>
            <person name="Rensing S.A."/>
        </authorList>
    </citation>
    <scope>NUCLEOTIDE SEQUENCE [LARGE SCALE GENOMIC DNA]</scope>
    <source>
        <strain evidence="5 6">cv. Gransden 2004</strain>
    </source>
</reference>
<dbReference type="Gramene" id="Pp3c16_10790V3.6">
    <property type="protein sequence ID" value="Pp3c16_10790V3.6"/>
    <property type="gene ID" value="Pp3c16_10790"/>
</dbReference>
<dbReference type="KEGG" id="ppp:112293099"/>
<dbReference type="Proteomes" id="UP000006727">
    <property type="component" value="Chromosome 16"/>
</dbReference>
<dbReference type="InterPro" id="IPR021622">
    <property type="entry name" value="Afadin/alpha-actinin-bd"/>
</dbReference>
<proteinExistence type="inferred from homology"/>
<evidence type="ECO:0000256" key="4">
    <source>
        <dbReference type="SAM" id="MobiDB-lite"/>
    </source>
</evidence>
<dbReference type="AlphaFoldDB" id="A0A7I4B8P2"/>
<dbReference type="EMBL" id="ABEU02000016">
    <property type="status" value="NOT_ANNOTATED_CDS"/>
    <property type="molecule type" value="Genomic_DNA"/>
</dbReference>
<evidence type="ECO:0000256" key="2">
    <source>
        <dbReference type="ARBA" id="ARBA00023054"/>
    </source>
</evidence>
<organism evidence="5 6">
    <name type="scientific">Physcomitrium patens</name>
    <name type="common">Spreading-leaved earth moss</name>
    <name type="synonym">Physcomitrella patens</name>
    <dbReference type="NCBI Taxonomy" id="3218"/>
    <lineage>
        <taxon>Eukaryota</taxon>
        <taxon>Viridiplantae</taxon>
        <taxon>Streptophyta</taxon>
        <taxon>Embryophyta</taxon>
        <taxon>Bryophyta</taxon>
        <taxon>Bryophytina</taxon>
        <taxon>Bryopsida</taxon>
        <taxon>Funariidae</taxon>
        <taxon>Funariales</taxon>
        <taxon>Funariaceae</taxon>
        <taxon>Physcomitrium</taxon>
    </lineage>
</organism>
<dbReference type="Gramene" id="Pp3c16_10790V3.8">
    <property type="protein sequence ID" value="Pp3c16_10790V3.8"/>
    <property type="gene ID" value="Pp3c16_10790"/>
</dbReference>
<sequence>MKISDNEGSYMESYEAGYTNGEDVFADIHNLDHCIKYLNQSLVTFGLPSGINLYSNDPVSIANTCNSLYAMIQQRQRDIEYREAANDARQRLVSDMSRLETRMERLSDQLSIKERELQMLTSKEQKVTAAFKTQLDKLQQEKDETQRILIGVQQIRSQQNHQLKKKEKEYVQLQERLNQILMEKKKESKNTAEVMNLLQKEGRQRGTWNTKKADGDFYKMIVDAYESKKQEIVAENADLRALLGSMQAGMRDSLNASNGMNRPGSIVNGSADLQLPPTRLGDRTDTFDSSPYMARDQIERSLREKVYTIKELWMQLHGHKEAQDSQKEALACDTSVRELRLEEQLAENFSIIDEQATLTTKHVPDSVDNSDSLKLPQQSEEATTLTIDEHADMKSSEDVRKQNKNLVKSQQELAAQQPSQASTVTLMAPGFRGHSGLSDPKKQDEPEATIACPEPLINDKESAASRTLIVAPENKISCILDTLIASQNSEVESSVIDFPPAVKRYENPWLDPLIWEKICAPIESFGNQEDDSLQFHNEELNPEAPNLESRISPPQCSVMLECTPRYPHLLHSTFVPP</sequence>
<dbReference type="GeneID" id="112293099"/>
<gene>
    <name evidence="5" type="primary">LOC112293099</name>
</gene>
<dbReference type="Gramene" id="Pp3c16_10790V3.7">
    <property type="protein sequence ID" value="Pp3c16_10790V3.7"/>
    <property type="gene ID" value="Pp3c16_10790"/>
</dbReference>
<dbReference type="Gramene" id="Pp3c16_10790V3.9">
    <property type="protein sequence ID" value="Pp3c16_10790V3.9"/>
    <property type="gene ID" value="Pp3c16_10790"/>
</dbReference>
<dbReference type="Gramene" id="Pp3c16_10790V3.5">
    <property type="protein sequence ID" value="Pp3c16_10790V3.5"/>
    <property type="gene ID" value="Pp3c16_10790"/>
</dbReference>
<feature type="compositionally biased region" description="Basic and acidic residues" evidence="4">
    <location>
        <begin position="387"/>
        <end position="401"/>
    </location>
</feature>
<keyword evidence="6" id="KW-1185">Reference proteome</keyword>
<feature type="coiled-coil region" evidence="3">
    <location>
        <begin position="82"/>
        <end position="190"/>
    </location>
</feature>
<dbReference type="EnsemblPlants" id="Pp3c16_10790V3.5">
    <property type="protein sequence ID" value="Pp3c16_10790V3.5"/>
    <property type="gene ID" value="Pp3c16_10790"/>
</dbReference>
<dbReference type="PANTHER" id="PTHR47057">
    <property type="entry name" value="AFADIN/ALPHA-ACTININ-BINDING"/>
    <property type="match status" value="1"/>
</dbReference>
<dbReference type="EnsemblPlants" id="Pp3c16_10790V3.9">
    <property type="protein sequence ID" value="Pp3c16_10790V3.9"/>
    <property type="gene ID" value="Pp3c16_10790"/>
</dbReference>
<reference evidence="5 6" key="1">
    <citation type="journal article" date="2008" name="Science">
        <title>The Physcomitrella genome reveals evolutionary insights into the conquest of land by plants.</title>
        <authorList>
            <person name="Rensing S."/>
            <person name="Lang D."/>
            <person name="Zimmer A."/>
            <person name="Terry A."/>
            <person name="Salamov A."/>
            <person name="Shapiro H."/>
            <person name="Nishiyama T."/>
            <person name="Perroud P.-F."/>
            <person name="Lindquist E."/>
            <person name="Kamisugi Y."/>
            <person name="Tanahashi T."/>
            <person name="Sakakibara K."/>
            <person name="Fujita T."/>
            <person name="Oishi K."/>
            <person name="Shin-I T."/>
            <person name="Kuroki Y."/>
            <person name="Toyoda A."/>
            <person name="Suzuki Y."/>
            <person name="Hashimoto A."/>
            <person name="Yamaguchi K."/>
            <person name="Sugano A."/>
            <person name="Kohara Y."/>
            <person name="Fujiyama A."/>
            <person name="Anterola A."/>
            <person name="Aoki S."/>
            <person name="Ashton N."/>
            <person name="Barbazuk W.B."/>
            <person name="Barker E."/>
            <person name="Bennetzen J."/>
            <person name="Bezanilla M."/>
            <person name="Blankenship R."/>
            <person name="Cho S.H."/>
            <person name="Dutcher S."/>
            <person name="Estelle M."/>
            <person name="Fawcett J.A."/>
            <person name="Gundlach H."/>
            <person name="Hanada K."/>
            <person name="Heyl A."/>
            <person name="Hicks K.A."/>
            <person name="Hugh J."/>
            <person name="Lohr M."/>
            <person name="Mayer K."/>
            <person name="Melkozernov A."/>
            <person name="Murata T."/>
            <person name="Nelson D."/>
            <person name="Pils B."/>
            <person name="Prigge M."/>
            <person name="Reiss B."/>
            <person name="Renner T."/>
            <person name="Rombauts S."/>
            <person name="Rushton P."/>
            <person name="Sanderfoot A."/>
            <person name="Schween G."/>
            <person name="Shiu S.-H."/>
            <person name="Stueber K."/>
            <person name="Theodoulou F.L."/>
            <person name="Tu H."/>
            <person name="Van de Peer Y."/>
            <person name="Verrier P.J."/>
            <person name="Waters E."/>
            <person name="Wood A."/>
            <person name="Yang L."/>
            <person name="Cove D."/>
            <person name="Cuming A."/>
            <person name="Hasebe M."/>
            <person name="Lucas S."/>
            <person name="Mishler D.B."/>
            <person name="Reski R."/>
            <person name="Grigoriev I."/>
            <person name="Quatrano R.S."/>
            <person name="Boore J.L."/>
        </authorList>
    </citation>
    <scope>NUCLEOTIDE SEQUENCE [LARGE SCALE GENOMIC DNA]</scope>
    <source>
        <strain evidence="5 6">cv. Gransden 2004</strain>
    </source>
</reference>